<dbReference type="AlphaFoldDB" id="A0A9I9E6B6"/>
<evidence type="ECO:0000256" key="1">
    <source>
        <dbReference type="SAM" id="Coils"/>
    </source>
</evidence>
<keyword evidence="1" id="KW-0175">Coiled coil</keyword>
<name>A0A9I9E6B6_CUCME</name>
<evidence type="ECO:0008006" key="3">
    <source>
        <dbReference type="Google" id="ProtNLM"/>
    </source>
</evidence>
<protein>
    <recommendedName>
        <fullName evidence="3">Girdin-like</fullName>
    </recommendedName>
</protein>
<proteinExistence type="predicted"/>
<dbReference type="EnsemblPlants" id="MELO3C029318.2.1">
    <property type="protein sequence ID" value="MELO3C029318.2.1"/>
    <property type="gene ID" value="MELO3C029318.2"/>
</dbReference>
<feature type="coiled-coil region" evidence="1">
    <location>
        <begin position="14"/>
        <end position="55"/>
    </location>
</feature>
<organism evidence="2">
    <name type="scientific">Cucumis melo</name>
    <name type="common">Muskmelon</name>
    <dbReference type="NCBI Taxonomy" id="3656"/>
    <lineage>
        <taxon>Eukaryota</taxon>
        <taxon>Viridiplantae</taxon>
        <taxon>Streptophyta</taxon>
        <taxon>Embryophyta</taxon>
        <taxon>Tracheophyta</taxon>
        <taxon>Spermatophyta</taxon>
        <taxon>Magnoliopsida</taxon>
        <taxon>eudicotyledons</taxon>
        <taxon>Gunneridae</taxon>
        <taxon>Pentapetalae</taxon>
        <taxon>rosids</taxon>
        <taxon>fabids</taxon>
        <taxon>Cucurbitales</taxon>
        <taxon>Cucurbitaceae</taxon>
        <taxon>Benincaseae</taxon>
        <taxon>Cucumis</taxon>
    </lineage>
</organism>
<sequence>MDHATYLQNELEKTKSFLKNQDKLEKNLETLDKEMRRMNKANRSLKNEKTTLQATVGSQDEYIKDLESGKEYFLELVNDLNTSIGKREIQIMDFEAQNHSLHQTIDSLHLKMAERSEEYEILKNYVDSLRYQLMHFKIQVRG</sequence>
<accession>A0A9I9E6B6</accession>
<evidence type="ECO:0000313" key="2">
    <source>
        <dbReference type="EnsemblPlants" id="MELO3C029318.2.1"/>
    </source>
</evidence>
<dbReference type="Gene3D" id="1.10.287.1490">
    <property type="match status" value="1"/>
</dbReference>
<reference evidence="2" key="1">
    <citation type="submission" date="2023-03" db="UniProtKB">
        <authorList>
            <consortium name="EnsemblPlants"/>
        </authorList>
    </citation>
    <scope>IDENTIFICATION</scope>
</reference>
<dbReference type="Gramene" id="MELO3C029318.2.1">
    <property type="protein sequence ID" value="MELO3C029318.2.1"/>
    <property type="gene ID" value="MELO3C029318.2"/>
</dbReference>